<evidence type="ECO:0000313" key="1">
    <source>
        <dbReference type="EMBL" id="KJV57664.1"/>
    </source>
</evidence>
<proteinExistence type="predicted"/>
<name>A0A0F3MSV6_RICFI</name>
<organism evidence="1 2">
    <name type="scientific">Rickettsia felis str. Pedreira</name>
    <dbReference type="NCBI Taxonomy" id="1359196"/>
    <lineage>
        <taxon>Bacteria</taxon>
        <taxon>Pseudomonadati</taxon>
        <taxon>Pseudomonadota</taxon>
        <taxon>Alphaproteobacteria</taxon>
        <taxon>Rickettsiales</taxon>
        <taxon>Rickettsiaceae</taxon>
        <taxon>Rickettsieae</taxon>
        <taxon>Rickettsia</taxon>
        <taxon>spotted fever group</taxon>
    </lineage>
</organism>
<evidence type="ECO:0000313" key="2">
    <source>
        <dbReference type="Proteomes" id="UP000033475"/>
    </source>
</evidence>
<accession>A0A0F3MSV6</accession>
<dbReference type="AlphaFoldDB" id="A0A0F3MSV6"/>
<comment type="caution">
    <text evidence="1">The sequence shown here is derived from an EMBL/GenBank/DDBJ whole genome shotgun (WGS) entry which is preliminary data.</text>
</comment>
<sequence length="38" mass="4407">MRAGIYAGVAISGIYYFMRLPRRFAPRNDELSNQTRQS</sequence>
<dbReference type="EMBL" id="LANQ01000001">
    <property type="protein sequence ID" value="KJV57664.1"/>
    <property type="molecule type" value="Genomic_DNA"/>
</dbReference>
<reference evidence="1 2" key="1">
    <citation type="submission" date="2015-01" db="EMBL/GenBank/DDBJ databases">
        <title>Genome Sequencing of Rickettsiales.</title>
        <authorList>
            <person name="Daugherty S.C."/>
            <person name="Su Q."/>
            <person name="Abolude K."/>
            <person name="Beier-Sexton M."/>
            <person name="Carlyon J.A."/>
            <person name="Carter R."/>
            <person name="Day N.P."/>
            <person name="Dumler S.J."/>
            <person name="Dyachenko V."/>
            <person name="Godinez A."/>
            <person name="Kurtti T.J."/>
            <person name="Lichay M."/>
            <person name="Mullins K.E."/>
            <person name="Ott S."/>
            <person name="Pappas-Brown V."/>
            <person name="Paris D.H."/>
            <person name="Patel P."/>
            <person name="Richards A.L."/>
            <person name="Sadzewicz L."/>
            <person name="Sears K."/>
            <person name="Seidman D."/>
            <person name="Sengamalay N."/>
            <person name="Stenos J."/>
            <person name="Tallon L.J."/>
            <person name="Vincent G."/>
            <person name="Fraser C.M."/>
            <person name="Munderloh U."/>
            <person name="Dunning-Hotopp J.C."/>
        </authorList>
    </citation>
    <scope>NUCLEOTIDE SEQUENCE [LARGE SCALE GENOMIC DNA]</scope>
    <source>
        <strain evidence="1 2">Pedreira</strain>
    </source>
</reference>
<dbReference type="Proteomes" id="UP000033475">
    <property type="component" value="Unassembled WGS sequence"/>
</dbReference>
<protein>
    <submittedName>
        <fullName evidence="1">Uncharacterized protein</fullName>
    </submittedName>
</protein>
<gene>
    <name evidence="1" type="ORF">RFEPED_0030</name>
</gene>